<evidence type="ECO:0000313" key="2">
    <source>
        <dbReference type="Proteomes" id="UP001204376"/>
    </source>
</evidence>
<keyword evidence="2" id="KW-1185">Reference proteome</keyword>
<sequence>MVPINVQLELNARQVKISAEQLDQLADEVGFMRYQVKAADRTTVVYVNIEDEQRIPLTPQDAEDYFETLQYPEQGIGYTLDDIFTTDEAIAIAKAIREYNFSRKLNFDQMNFDF</sequence>
<accession>A0ABT1SZB0</accession>
<gene>
    <name evidence="1" type="ORF">NPE20_06915</name>
</gene>
<name>A0ABT1SZB0_9SPHI</name>
<dbReference type="EMBL" id="JANHOH010000001">
    <property type="protein sequence ID" value="MCQ6957679.1"/>
    <property type="molecule type" value="Genomic_DNA"/>
</dbReference>
<comment type="caution">
    <text evidence="1">The sequence shown here is derived from an EMBL/GenBank/DDBJ whole genome shotgun (WGS) entry which is preliminary data.</text>
</comment>
<organism evidence="1 2">
    <name type="scientific">Mucilaginibacter aquariorum</name>
    <dbReference type="NCBI Taxonomy" id="2967225"/>
    <lineage>
        <taxon>Bacteria</taxon>
        <taxon>Pseudomonadati</taxon>
        <taxon>Bacteroidota</taxon>
        <taxon>Sphingobacteriia</taxon>
        <taxon>Sphingobacteriales</taxon>
        <taxon>Sphingobacteriaceae</taxon>
        <taxon>Mucilaginibacter</taxon>
    </lineage>
</organism>
<evidence type="ECO:0000313" key="1">
    <source>
        <dbReference type="EMBL" id="MCQ6957679.1"/>
    </source>
</evidence>
<proteinExistence type="predicted"/>
<dbReference type="Proteomes" id="UP001204376">
    <property type="component" value="Unassembled WGS sequence"/>
</dbReference>
<reference evidence="1 2" key="1">
    <citation type="submission" date="2022-07" db="EMBL/GenBank/DDBJ databases">
        <title>Mucilaginibacter sp. JC4.</title>
        <authorList>
            <person name="Le V."/>
            <person name="Ko S.-R."/>
            <person name="Ahn C.-Y."/>
            <person name="Oh H.-M."/>
        </authorList>
    </citation>
    <scope>NUCLEOTIDE SEQUENCE [LARGE SCALE GENOMIC DNA]</scope>
    <source>
        <strain evidence="1 2">JC4</strain>
    </source>
</reference>
<protein>
    <submittedName>
        <fullName evidence="1">Uncharacterized protein</fullName>
    </submittedName>
</protein>
<dbReference type="RefSeq" id="WP_256537876.1">
    <property type="nucleotide sequence ID" value="NZ_JANHOH010000001.1"/>
</dbReference>